<sequence length="60" mass="6804">MLTHVPDGYLYYYDDEPTPDPHHTSSLPIWRRTAVMAAWTTAFYTTLATTVVLLGIVGYL</sequence>
<keyword evidence="1" id="KW-0472">Membrane</keyword>
<accession>A0A495QYJ8</accession>
<gene>
    <name evidence="2" type="ORF">BZB76_0723</name>
</gene>
<evidence type="ECO:0000256" key="1">
    <source>
        <dbReference type="SAM" id="Phobius"/>
    </source>
</evidence>
<name>A0A495QYJ8_9ACTN</name>
<feature type="transmembrane region" description="Helical" evidence="1">
    <location>
        <begin position="36"/>
        <end position="59"/>
    </location>
</feature>
<evidence type="ECO:0000313" key="3">
    <source>
        <dbReference type="Proteomes" id="UP000274601"/>
    </source>
</evidence>
<protein>
    <submittedName>
        <fullName evidence="2">Uncharacterized protein</fullName>
    </submittedName>
</protein>
<dbReference type="Proteomes" id="UP000274601">
    <property type="component" value="Unassembled WGS sequence"/>
</dbReference>
<comment type="caution">
    <text evidence="2">The sequence shown here is derived from an EMBL/GenBank/DDBJ whole genome shotgun (WGS) entry which is preliminary data.</text>
</comment>
<dbReference type="EMBL" id="RBWU01000001">
    <property type="protein sequence ID" value="RKS79271.1"/>
    <property type="molecule type" value="Genomic_DNA"/>
</dbReference>
<keyword evidence="3" id="KW-1185">Reference proteome</keyword>
<keyword evidence="1" id="KW-0812">Transmembrane</keyword>
<dbReference type="AlphaFoldDB" id="A0A495QYJ8"/>
<keyword evidence="1" id="KW-1133">Transmembrane helix</keyword>
<dbReference type="RefSeq" id="WP_121432814.1">
    <property type="nucleotide sequence ID" value="NZ_RBWU01000001.1"/>
</dbReference>
<reference evidence="2 3" key="1">
    <citation type="submission" date="2018-10" db="EMBL/GenBank/DDBJ databases">
        <title>Genomic Encyclopedia of Archaeal and Bacterial Type Strains, Phase II (KMG-II): from individual species to whole genera.</title>
        <authorList>
            <person name="Goeker M."/>
        </authorList>
    </citation>
    <scope>NUCLEOTIDE SEQUENCE [LARGE SCALE GENOMIC DNA]</scope>
    <source>
        <strain evidence="2 3">DSM 43383</strain>
    </source>
</reference>
<organism evidence="2 3">
    <name type="scientific">Actinomadura pelletieri DSM 43383</name>
    <dbReference type="NCBI Taxonomy" id="1120940"/>
    <lineage>
        <taxon>Bacteria</taxon>
        <taxon>Bacillati</taxon>
        <taxon>Actinomycetota</taxon>
        <taxon>Actinomycetes</taxon>
        <taxon>Streptosporangiales</taxon>
        <taxon>Thermomonosporaceae</taxon>
        <taxon>Actinomadura</taxon>
    </lineage>
</organism>
<proteinExistence type="predicted"/>
<evidence type="ECO:0000313" key="2">
    <source>
        <dbReference type="EMBL" id="RKS79271.1"/>
    </source>
</evidence>